<dbReference type="PROSITE" id="PS51704">
    <property type="entry name" value="GP_PDE"/>
    <property type="match status" value="1"/>
</dbReference>
<dbReference type="SUPFAM" id="SSF48403">
    <property type="entry name" value="Ankyrin repeat"/>
    <property type="match status" value="1"/>
</dbReference>
<sequence length="1032" mass="114140">MSVFCAPRAALKSLNNRRRKFGKQIQKRQLEVPEYAASFVNYKALKKLIKKLSATPTLSAQIDPLRSAISIDSQAALQANKATFFFQLERELEKVNAFYLQKEAELKVRLKTLLDKKKVLQSRNGVSRRSAKFTTLEEGFQQFASDLNKLQQFVEINGTAFSKILKKWDKTSKSKTKELYLSRAVEVQPFFNATVISELSDQATTSLQELGAWAEGDHVNFDSRADHIVSSQHLLGTDEGDADSLLLDTVISGNLEALRDLLVRMRTATSSSEGSDISLMERVTRTFLAAIHEAPKETLQVLLDTGLVDIQSEDDINERNCLHQAAIYGNSFVLEYGLSKGVAVDRTDVYGRVPLHYASMHGRLDMLDALSSANAQTIDLIDHDNFTPLVHSIIHGHLQCVEQLLAKSARIDPVSEADHVPLNLACEHGSLEIVELLLRHGAQIVPDAEGLFPQHLVARSGQTPELLLLLKRFGANLDQIDKLYGWTPLVHAASEGNVPCLQALLDVGADPNIVDEKDLPAMYYAAWEGHLECMQLLAPYNARTRASPMVLQPGGSLGPMLTSSGPEPMALDPDAIPELELPPPIIPLRRYGHNFLDTKTVIQLSFEENGDQPLVFFHDSKYPAARLTISSKVSDLIPKNIMLPFQEDTRIVSFQIDNLESFTLDFDVFPTYGAKIIAKTVALPNTFKALLSSSGKCCLPLFDPRLRAIGQISFHTQVIKPFNGKPLEITDFETYWKATSQFDRSPSTFVTGSSLSGDFVRLFVQHTSDGIPVLWPRWTVPCGGIDLPISRLTMEQFNTIMSKSPSRAELSSLPSRPLDAIADVHRVLATAGIPLDQALALLPHGMHVNIQILYPSLEEERALGLGPSLDLNTFVDSLLAIVFDHARAQRAQSLESVRSVVFSSYNPSMCTALNWKQPNFPVFLCNDLGREDVMAPPDVIQSHGRRSASIKEVVRIAQSNNFMGLICCSRLLDMVPALVDAIKSQGLALVTDKSLEPSPTQSFTDPFPRLPKGVDGVLKSHGVLRFNESIDV</sequence>
<organism evidence="7 8">
    <name type="scientific">Colletotrichum chlorophyti</name>
    <dbReference type="NCBI Taxonomy" id="708187"/>
    <lineage>
        <taxon>Eukaryota</taxon>
        <taxon>Fungi</taxon>
        <taxon>Dikarya</taxon>
        <taxon>Ascomycota</taxon>
        <taxon>Pezizomycotina</taxon>
        <taxon>Sordariomycetes</taxon>
        <taxon>Hypocreomycetidae</taxon>
        <taxon>Glomerellales</taxon>
        <taxon>Glomerellaceae</taxon>
        <taxon>Colletotrichum</taxon>
    </lineage>
</organism>
<dbReference type="OrthoDB" id="1577640at2759"/>
<dbReference type="InterPro" id="IPR004331">
    <property type="entry name" value="SPX_dom"/>
</dbReference>
<dbReference type="Gene3D" id="3.20.20.190">
    <property type="entry name" value="Phosphatidylinositol (PI) phosphodiesterase"/>
    <property type="match status" value="1"/>
</dbReference>
<dbReference type="InterPro" id="IPR002110">
    <property type="entry name" value="Ankyrin_rpt"/>
</dbReference>
<dbReference type="InterPro" id="IPR057506">
    <property type="entry name" value="C2_GPCPD1"/>
</dbReference>
<protein>
    <submittedName>
        <fullName evidence="7">Ankyrin repeat protein nuc-2</fullName>
    </submittedName>
</protein>
<feature type="repeat" description="ANK" evidence="3">
    <location>
        <begin position="350"/>
        <end position="376"/>
    </location>
</feature>
<gene>
    <name evidence="7" type="ORF">CCHL11_04750</name>
</gene>
<dbReference type="GO" id="GO:0008081">
    <property type="term" value="F:phosphoric diester hydrolase activity"/>
    <property type="evidence" value="ECO:0007669"/>
    <property type="project" value="InterPro"/>
</dbReference>
<dbReference type="SUPFAM" id="SSF51695">
    <property type="entry name" value="PLC-like phosphodiesterases"/>
    <property type="match status" value="1"/>
</dbReference>
<keyword evidence="1" id="KW-0677">Repeat</keyword>
<dbReference type="InterPro" id="IPR017946">
    <property type="entry name" value="PLC-like_Pdiesterase_TIM-brl"/>
</dbReference>
<dbReference type="Pfam" id="PF03105">
    <property type="entry name" value="SPX"/>
    <property type="match status" value="1"/>
</dbReference>
<dbReference type="InterPro" id="IPR036770">
    <property type="entry name" value="Ankyrin_rpt-contain_sf"/>
</dbReference>
<dbReference type="CDD" id="cd14483">
    <property type="entry name" value="SPX_PHO81_NUC-2_like"/>
    <property type="match status" value="1"/>
</dbReference>
<evidence type="ECO:0000259" key="6">
    <source>
        <dbReference type="PROSITE" id="PS51704"/>
    </source>
</evidence>
<dbReference type="PROSITE" id="PS50297">
    <property type="entry name" value="ANK_REP_REGION"/>
    <property type="match status" value="3"/>
</dbReference>
<evidence type="ECO:0000256" key="2">
    <source>
        <dbReference type="ARBA" id="ARBA00023043"/>
    </source>
</evidence>
<dbReference type="Proteomes" id="UP000186583">
    <property type="component" value="Unassembled WGS sequence"/>
</dbReference>
<evidence type="ECO:0000313" key="7">
    <source>
        <dbReference type="EMBL" id="OLN95393.1"/>
    </source>
</evidence>
<dbReference type="PANTHER" id="PTHR24198:SF165">
    <property type="entry name" value="ANKYRIN REPEAT-CONTAINING PROTEIN-RELATED"/>
    <property type="match status" value="1"/>
</dbReference>
<evidence type="ECO:0000259" key="5">
    <source>
        <dbReference type="PROSITE" id="PS51382"/>
    </source>
</evidence>
<dbReference type="GO" id="GO:0006508">
    <property type="term" value="P:proteolysis"/>
    <property type="evidence" value="ECO:0007669"/>
    <property type="project" value="InterPro"/>
</dbReference>
<comment type="caution">
    <text evidence="7">The sequence shown here is derived from an EMBL/GenBank/DDBJ whole genome shotgun (WGS) entry which is preliminary data.</text>
</comment>
<dbReference type="PROSITE" id="PS51382">
    <property type="entry name" value="SPX"/>
    <property type="match status" value="1"/>
</dbReference>
<dbReference type="PROSITE" id="PS50088">
    <property type="entry name" value="ANK_REPEAT"/>
    <property type="match status" value="4"/>
</dbReference>
<feature type="domain" description="Peptidase A2" evidence="4">
    <location>
        <begin position="501"/>
        <end position="595"/>
    </location>
</feature>
<dbReference type="Pfam" id="PF12796">
    <property type="entry name" value="Ank_2"/>
    <property type="match status" value="3"/>
</dbReference>
<dbReference type="Pfam" id="PF25329">
    <property type="entry name" value="C2_GDE1"/>
    <property type="match status" value="1"/>
</dbReference>
<reference evidence="7 8" key="1">
    <citation type="submission" date="2016-11" db="EMBL/GenBank/DDBJ databases">
        <title>Draft Genome Assembly of Colletotrichum chlorophyti a pathogen of herbaceous plants.</title>
        <authorList>
            <person name="Gan P."/>
            <person name="Narusaka M."/>
            <person name="Tsushima A."/>
            <person name="Narusaka Y."/>
            <person name="Takano Y."/>
            <person name="Shirasu K."/>
        </authorList>
    </citation>
    <scope>NUCLEOTIDE SEQUENCE [LARGE SCALE GENOMIC DNA]</scope>
    <source>
        <strain evidence="7 8">NTL11</strain>
    </source>
</reference>
<evidence type="ECO:0000256" key="3">
    <source>
        <dbReference type="PROSITE-ProRule" id="PRU00023"/>
    </source>
</evidence>
<dbReference type="AlphaFoldDB" id="A0A1Q8S1U9"/>
<dbReference type="PROSITE" id="PS50175">
    <property type="entry name" value="ASP_PROT_RETROV"/>
    <property type="match status" value="1"/>
</dbReference>
<proteinExistence type="predicted"/>
<dbReference type="GO" id="GO:0006629">
    <property type="term" value="P:lipid metabolic process"/>
    <property type="evidence" value="ECO:0007669"/>
    <property type="project" value="InterPro"/>
</dbReference>
<feature type="repeat" description="ANK" evidence="3">
    <location>
        <begin position="417"/>
        <end position="444"/>
    </location>
</feature>
<evidence type="ECO:0000256" key="1">
    <source>
        <dbReference type="ARBA" id="ARBA00022737"/>
    </source>
</evidence>
<accession>A0A1Q8S1U9</accession>
<dbReference type="Gene3D" id="1.25.40.20">
    <property type="entry name" value="Ankyrin repeat-containing domain"/>
    <property type="match status" value="1"/>
</dbReference>
<name>A0A1Q8S1U9_9PEZI</name>
<dbReference type="STRING" id="708187.A0A1Q8S1U9"/>
<keyword evidence="2 3" id="KW-0040">ANK repeat</keyword>
<feature type="domain" description="SPX" evidence="5">
    <location>
        <begin position="19"/>
        <end position="182"/>
    </location>
</feature>
<feature type="repeat" description="ANK" evidence="3">
    <location>
        <begin position="449"/>
        <end position="482"/>
    </location>
</feature>
<feature type="repeat" description="ANK" evidence="3">
    <location>
        <begin position="484"/>
        <end position="516"/>
    </location>
</feature>
<keyword evidence="8" id="KW-1185">Reference proteome</keyword>
<dbReference type="InterPro" id="IPR030395">
    <property type="entry name" value="GP_PDE_dom"/>
</dbReference>
<dbReference type="PANTHER" id="PTHR24198">
    <property type="entry name" value="ANKYRIN REPEAT AND PROTEIN KINASE DOMAIN-CONTAINING PROTEIN"/>
    <property type="match status" value="1"/>
</dbReference>
<dbReference type="GO" id="GO:0004190">
    <property type="term" value="F:aspartic-type endopeptidase activity"/>
    <property type="evidence" value="ECO:0007669"/>
    <property type="project" value="InterPro"/>
</dbReference>
<dbReference type="InterPro" id="IPR001995">
    <property type="entry name" value="Peptidase_A2_cat"/>
</dbReference>
<evidence type="ECO:0000313" key="8">
    <source>
        <dbReference type="Proteomes" id="UP000186583"/>
    </source>
</evidence>
<dbReference type="EMBL" id="MPGH01000037">
    <property type="protein sequence ID" value="OLN95393.1"/>
    <property type="molecule type" value="Genomic_DNA"/>
</dbReference>
<feature type="domain" description="GP-PDE" evidence="6">
    <location>
        <begin position="729"/>
        <end position="1029"/>
    </location>
</feature>
<dbReference type="SMART" id="SM00248">
    <property type="entry name" value="ANK"/>
    <property type="match status" value="7"/>
</dbReference>
<dbReference type="CDD" id="cd08578">
    <property type="entry name" value="GDPD_NUC-2_fungi"/>
    <property type="match status" value="1"/>
</dbReference>
<evidence type="ECO:0000259" key="4">
    <source>
        <dbReference type="PROSITE" id="PS50175"/>
    </source>
</evidence>